<reference evidence="3" key="1">
    <citation type="journal article" date="2014" name="Int. J. Syst. Evol. Microbiol.">
        <title>Complete genome sequence of Corynebacterium casei LMG S-19264T (=DSM 44701T), isolated from a smear-ripened cheese.</title>
        <authorList>
            <consortium name="US DOE Joint Genome Institute (JGI-PGF)"/>
            <person name="Walter F."/>
            <person name="Albersmeier A."/>
            <person name="Kalinowski J."/>
            <person name="Ruckert C."/>
        </authorList>
    </citation>
    <scope>NUCLEOTIDE SEQUENCE</scope>
    <source>
        <strain evidence="3">JCM 3093</strain>
    </source>
</reference>
<feature type="domain" description="PepSY" evidence="2">
    <location>
        <begin position="61"/>
        <end position="114"/>
    </location>
</feature>
<dbReference type="AlphaFoldDB" id="A0AA37BHS1"/>
<protein>
    <recommendedName>
        <fullName evidence="2">PepSY domain-containing protein</fullName>
    </recommendedName>
</protein>
<dbReference type="EMBL" id="BMQD01000010">
    <property type="protein sequence ID" value="GGK72056.1"/>
    <property type="molecule type" value="Genomic_DNA"/>
</dbReference>
<dbReference type="Proteomes" id="UP000627984">
    <property type="component" value="Unassembled WGS sequence"/>
</dbReference>
<dbReference type="InterPro" id="IPR025711">
    <property type="entry name" value="PepSY"/>
</dbReference>
<dbReference type="RefSeq" id="WP_191895647.1">
    <property type="nucleotide sequence ID" value="NZ_BMQD01000010.1"/>
</dbReference>
<proteinExistence type="predicted"/>
<reference evidence="3" key="2">
    <citation type="submission" date="2022-09" db="EMBL/GenBank/DDBJ databases">
        <authorList>
            <person name="Sun Q."/>
            <person name="Ohkuma M."/>
        </authorList>
    </citation>
    <scope>NUCLEOTIDE SEQUENCE</scope>
    <source>
        <strain evidence="3">JCM 3093</strain>
    </source>
</reference>
<comment type="caution">
    <text evidence="3">The sequence shown here is derived from an EMBL/GenBank/DDBJ whole genome shotgun (WGS) entry which is preliminary data.</text>
</comment>
<evidence type="ECO:0000313" key="4">
    <source>
        <dbReference type="Proteomes" id="UP000627984"/>
    </source>
</evidence>
<evidence type="ECO:0000313" key="3">
    <source>
        <dbReference type="EMBL" id="GGK72056.1"/>
    </source>
</evidence>
<feature type="signal peptide" evidence="1">
    <location>
        <begin position="1"/>
        <end position="30"/>
    </location>
</feature>
<accession>A0AA37BHS1</accession>
<dbReference type="Pfam" id="PF03413">
    <property type="entry name" value="PepSY"/>
    <property type="match status" value="1"/>
</dbReference>
<name>A0AA37BHS1_9ACTN</name>
<dbReference type="Gene3D" id="3.10.450.40">
    <property type="match status" value="1"/>
</dbReference>
<evidence type="ECO:0000256" key="1">
    <source>
        <dbReference type="SAM" id="SignalP"/>
    </source>
</evidence>
<organism evidence="3 4">
    <name type="scientific">Planomonospora parontospora</name>
    <dbReference type="NCBI Taxonomy" id="58119"/>
    <lineage>
        <taxon>Bacteria</taxon>
        <taxon>Bacillati</taxon>
        <taxon>Actinomycetota</taxon>
        <taxon>Actinomycetes</taxon>
        <taxon>Streptosporangiales</taxon>
        <taxon>Streptosporangiaceae</taxon>
        <taxon>Planomonospora</taxon>
    </lineage>
</organism>
<evidence type="ECO:0000259" key="2">
    <source>
        <dbReference type="Pfam" id="PF03413"/>
    </source>
</evidence>
<feature type="chain" id="PRO_5041383312" description="PepSY domain-containing protein" evidence="1">
    <location>
        <begin position="31"/>
        <end position="121"/>
    </location>
</feature>
<sequence>MKKTHLIARITLAAAGTAALLGTVAGTALASGATTTTATAAGIATAAAPAAVAPAAPVSCAKAVRIAKKRVPGARVSEVEREWEHSHRVCKVELEKGRWEYDVYVSQRTGKIVKFKREWDD</sequence>
<gene>
    <name evidence="3" type="ORF">GCM10010126_34360</name>
</gene>
<keyword evidence="1" id="KW-0732">Signal</keyword>